<reference evidence="12 13" key="1">
    <citation type="journal article" date="2011" name="Stand. Genomic Sci.">
        <title>Complete genome sequence of the halophilic and highly halotolerant Chromohalobacter salexigens type strain (1H11(T)).</title>
        <authorList>
            <person name="Copeland A."/>
            <person name="O'Connor K."/>
            <person name="Lucas S."/>
            <person name="Lapidus A."/>
            <person name="Berry K.W."/>
            <person name="Detter J.C."/>
            <person name="Del Rio T.G."/>
            <person name="Hammon N."/>
            <person name="Dalin E."/>
            <person name="Tice H."/>
            <person name="Pitluck S."/>
            <person name="Bruce D."/>
            <person name="Goodwin L."/>
            <person name="Han C."/>
            <person name="Tapia R."/>
            <person name="Saunders E."/>
            <person name="Schmutz J."/>
            <person name="Brettin T."/>
            <person name="Larimer F."/>
            <person name="Land M."/>
            <person name="Hauser L."/>
            <person name="Vargas C."/>
            <person name="Nieto J.J."/>
            <person name="Kyrpides N.C."/>
            <person name="Ivanova N."/>
            <person name="Goker M."/>
            <person name="Klenk H.P."/>
            <person name="Csonka L.N."/>
            <person name="Woyke T."/>
        </authorList>
    </citation>
    <scope>NUCLEOTIDE SEQUENCE [LARGE SCALE GENOMIC DNA]</scope>
    <source>
        <strain evidence="13">ATCC BAA-138 / DSM 3043 / CIP 106854 / NCIMB 13768 / 1H11</strain>
    </source>
</reference>
<keyword evidence="7" id="KW-0963">Cytoplasm</keyword>
<keyword evidence="7" id="KW-0067">ATP-binding</keyword>
<keyword evidence="7 12" id="KW-0436">Ligase</keyword>
<dbReference type="GO" id="GO:0005524">
    <property type="term" value="F:ATP binding"/>
    <property type="evidence" value="ECO:0007669"/>
    <property type="project" value="UniProtKB-UniRule"/>
</dbReference>
<accession>Q1QVG2</accession>
<dbReference type="Gene3D" id="3.40.1390.10">
    <property type="entry name" value="MurE/MurF, N-terminal domain"/>
    <property type="match status" value="1"/>
</dbReference>
<evidence type="ECO:0000256" key="4">
    <source>
        <dbReference type="ARBA" id="ARBA00022984"/>
    </source>
</evidence>
<feature type="binding site" evidence="7">
    <location>
        <begin position="166"/>
        <end position="167"/>
    </location>
    <ligand>
        <name>UDP-N-acetyl-alpha-D-muramoyl-L-alanyl-D-glutamate</name>
        <dbReference type="ChEBI" id="CHEBI:83900"/>
    </ligand>
</feature>
<dbReference type="SUPFAM" id="SSF63418">
    <property type="entry name" value="MurE/MurF N-terminal domain"/>
    <property type="match status" value="1"/>
</dbReference>
<keyword evidence="7" id="KW-0460">Magnesium</keyword>
<keyword evidence="7" id="KW-0547">Nucleotide-binding</keyword>
<dbReference type="GO" id="GO:0000287">
    <property type="term" value="F:magnesium ion binding"/>
    <property type="evidence" value="ECO:0007669"/>
    <property type="project" value="UniProtKB-UniRule"/>
</dbReference>
<evidence type="ECO:0000256" key="2">
    <source>
        <dbReference type="ARBA" id="ARBA00022618"/>
    </source>
</evidence>
<dbReference type="eggNOG" id="COG0769">
    <property type="taxonomic scope" value="Bacteria"/>
</dbReference>
<feature type="binding site" evidence="7">
    <location>
        <begin position="422"/>
        <end position="425"/>
    </location>
    <ligand>
        <name>meso-2,6-diaminopimelate</name>
        <dbReference type="ChEBI" id="CHEBI:57791"/>
    </ligand>
</feature>
<evidence type="ECO:0000256" key="7">
    <source>
        <dbReference type="HAMAP-Rule" id="MF_00208"/>
    </source>
</evidence>
<keyword evidence="5 7" id="KW-0131">Cell cycle</keyword>
<evidence type="ECO:0000256" key="5">
    <source>
        <dbReference type="ARBA" id="ARBA00023306"/>
    </source>
</evidence>
<evidence type="ECO:0000259" key="11">
    <source>
        <dbReference type="Pfam" id="PF08245"/>
    </source>
</evidence>
<comment type="PTM">
    <text evidence="7">Carboxylation is probably crucial for Mg(2+) binding and, consequently, for the gamma-phosphate positioning of ATP.</text>
</comment>
<feature type="binding site" evidence="7">
    <location>
        <position position="201"/>
    </location>
    <ligand>
        <name>UDP-N-acetyl-alpha-D-muramoyl-L-alanyl-D-glutamate</name>
        <dbReference type="ChEBI" id="CHEBI:83900"/>
    </ligand>
</feature>
<dbReference type="Gene3D" id="3.40.1190.10">
    <property type="entry name" value="Mur-like, catalytic domain"/>
    <property type="match status" value="1"/>
</dbReference>
<feature type="binding site" evidence="7">
    <location>
        <position position="41"/>
    </location>
    <ligand>
        <name>UDP-N-acetyl-alpha-D-muramoyl-L-alanyl-D-glutamate</name>
        <dbReference type="ChEBI" id="CHEBI:83900"/>
    </ligand>
</feature>
<dbReference type="InterPro" id="IPR036565">
    <property type="entry name" value="Mur-like_cat_sf"/>
</dbReference>
<feature type="binding site" evidence="7">
    <location>
        <position position="199"/>
    </location>
    <ligand>
        <name>UDP-N-acetyl-alpha-D-muramoyl-L-alanyl-D-glutamate</name>
        <dbReference type="ChEBI" id="CHEBI:83900"/>
    </ligand>
</feature>
<dbReference type="GO" id="GO:0071555">
    <property type="term" value="P:cell wall organization"/>
    <property type="evidence" value="ECO:0007669"/>
    <property type="project" value="UniProtKB-KW"/>
</dbReference>
<keyword evidence="13" id="KW-1185">Reference proteome</keyword>
<comment type="subcellular location">
    <subcellularLocation>
        <location evidence="7 8">Cytoplasm</location>
    </subcellularLocation>
</comment>
<dbReference type="InterPro" id="IPR005761">
    <property type="entry name" value="UDP-N-AcMur-Glu-dNH2Pim_ligase"/>
</dbReference>
<feature type="binding site" evidence="7">
    <location>
        <position position="39"/>
    </location>
    <ligand>
        <name>UDP-N-acetyl-alpha-D-muramoyl-L-alanyl-D-glutamate</name>
        <dbReference type="ChEBI" id="CHEBI:83900"/>
    </ligand>
</feature>
<dbReference type="RefSeq" id="WP_011507492.1">
    <property type="nucleotide sequence ID" value="NC_007963.1"/>
</dbReference>
<comment type="pathway">
    <text evidence="7 8">Cell wall biogenesis; peptidoglycan biosynthesis.</text>
</comment>
<evidence type="ECO:0000259" key="10">
    <source>
        <dbReference type="Pfam" id="PF02875"/>
    </source>
</evidence>
<dbReference type="Proteomes" id="UP000000239">
    <property type="component" value="Chromosome"/>
</dbReference>
<keyword evidence="4 7" id="KW-0573">Peptidoglycan synthesis</keyword>
<dbReference type="InterPro" id="IPR036615">
    <property type="entry name" value="Mur_ligase_C_dom_sf"/>
</dbReference>
<dbReference type="GO" id="GO:0051301">
    <property type="term" value="P:cell division"/>
    <property type="evidence" value="ECO:0007669"/>
    <property type="project" value="UniProtKB-KW"/>
</dbReference>
<evidence type="ECO:0000256" key="3">
    <source>
        <dbReference type="ARBA" id="ARBA00022960"/>
    </source>
</evidence>
<evidence type="ECO:0000256" key="6">
    <source>
        <dbReference type="ARBA" id="ARBA00023316"/>
    </source>
</evidence>
<protein>
    <recommendedName>
        <fullName evidence="7">UDP-N-acetylmuramoyl-L-alanyl-D-glutamate--2,6-diaminopimelate ligase</fullName>
        <ecNumber evidence="7">6.3.2.13</ecNumber>
    </recommendedName>
    <alternativeName>
        <fullName evidence="7">Meso-A2pm-adding enzyme</fullName>
    </alternativeName>
    <alternativeName>
        <fullName evidence="7">Meso-diaminopimelate-adding enzyme</fullName>
    </alternativeName>
    <alternativeName>
        <fullName evidence="7">UDP-MurNAc-L-Ala-D-Glu:meso-diaminopimelate ligase</fullName>
    </alternativeName>
    <alternativeName>
        <fullName evidence="7">UDP-MurNAc-tripeptide synthetase</fullName>
    </alternativeName>
    <alternativeName>
        <fullName evidence="7">UDP-N-acetylmuramyl-tripeptide synthetase</fullName>
    </alternativeName>
</protein>
<dbReference type="InterPro" id="IPR035911">
    <property type="entry name" value="MurE/MurF_N"/>
</dbReference>
<feature type="binding site" evidence="7">
    <location>
        <position position="479"/>
    </location>
    <ligand>
        <name>meso-2,6-diaminopimelate</name>
        <dbReference type="ChEBI" id="CHEBI:57791"/>
    </ligand>
</feature>
<gene>
    <name evidence="7" type="primary">murE</name>
    <name evidence="12" type="ordered locus">Csal_2195</name>
</gene>
<dbReference type="Pfam" id="PF08245">
    <property type="entry name" value="Mur_ligase_M"/>
    <property type="match status" value="1"/>
</dbReference>
<dbReference type="Pfam" id="PF01225">
    <property type="entry name" value="Mur_ligase"/>
    <property type="match status" value="1"/>
</dbReference>
<dbReference type="GO" id="GO:0005737">
    <property type="term" value="C:cytoplasm"/>
    <property type="evidence" value="ECO:0007669"/>
    <property type="project" value="UniProtKB-SubCell"/>
</dbReference>
<dbReference type="EC" id="6.3.2.13" evidence="7"/>
<dbReference type="KEGG" id="csa:Csal_2195"/>
<evidence type="ECO:0000256" key="8">
    <source>
        <dbReference type="RuleBase" id="RU004135"/>
    </source>
</evidence>
<dbReference type="HAMAP" id="MF_00208">
    <property type="entry name" value="MurE"/>
    <property type="match status" value="1"/>
</dbReference>
<dbReference type="InterPro" id="IPR000713">
    <property type="entry name" value="Mur_ligase_N"/>
</dbReference>
<feature type="binding site" evidence="7">
    <location>
        <begin position="124"/>
        <end position="130"/>
    </location>
    <ligand>
        <name>ATP</name>
        <dbReference type="ChEBI" id="CHEBI:30616"/>
    </ligand>
</feature>
<dbReference type="Gene3D" id="3.90.190.20">
    <property type="entry name" value="Mur ligase, C-terminal domain"/>
    <property type="match status" value="1"/>
</dbReference>
<feature type="binding site" evidence="7">
    <location>
        <position position="193"/>
    </location>
    <ligand>
        <name>UDP-N-acetyl-alpha-D-muramoyl-L-alanyl-D-glutamate</name>
        <dbReference type="ChEBI" id="CHEBI:83900"/>
    </ligand>
</feature>
<comment type="caution">
    <text evidence="7">Lacks conserved residue(s) required for the propagation of feature annotation.</text>
</comment>
<dbReference type="OrthoDB" id="9800958at2"/>
<keyword evidence="2 7" id="KW-0132">Cell division</keyword>
<dbReference type="AlphaFoldDB" id="Q1QVG2"/>
<dbReference type="EMBL" id="CP000285">
    <property type="protein sequence ID" value="ABE59546.1"/>
    <property type="molecule type" value="Genomic_DNA"/>
</dbReference>
<comment type="cofactor">
    <cofactor evidence="7">
        <name>Mg(2+)</name>
        <dbReference type="ChEBI" id="CHEBI:18420"/>
    </cofactor>
</comment>
<dbReference type="PANTHER" id="PTHR23135:SF4">
    <property type="entry name" value="UDP-N-ACETYLMURAMOYL-L-ALANYL-D-GLUTAMATE--2,6-DIAMINOPIMELATE LIGASE MURE HOMOLOG, CHLOROPLASTIC"/>
    <property type="match status" value="1"/>
</dbReference>
<sequence length="509" mass="54094">METDTQRLVDVLAWLWPAQATSARLDEWRPQRERCAVTLDSREAGPGVLFVAVPGVHADGRDFVAQALEAGVEAVLCEAEALPTSVPEQEARVLAVPGLRGQLGELGRHVFAVPASLELIGVTGTNGKSSVTHYLAALSEALGTPAAVIGTLGVGRPQHLRPARLTTPGPLALQSALGELSAEGVGRVAMEVSSHALEQGRVTGCRFHAAVYTNLSRDHLDYHGSMAAYAAAKARLFQHRELALAVVNGDDRLSPLMLAGLAKGVRVLATGTQEATTLRVIDWFPHAQGQRALIATPEGEIELDLSLLGRFNLDNVLLAIATLYGMGAELNALFSAAARLAPVPGRMQRLVAENAPTVVVDYAHTPDALRNALEALRAHLPSSDGAKLWCVFGCGGDRDRGKRPLMAQAAEALADRLVISDDNPRGEPAAAIRDEIAAGLSTDGRARAECMGGRREAIEWTLDAAGEHDIVLIAGKGHETYQEIAGERHPFSDIDIAREALDRRGARQA</sequence>
<dbReference type="HOGENOM" id="CLU_022291_3_2_6"/>
<comment type="function">
    <text evidence="7">Catalyzes the addition of meso-diaminopimelic acid to the nucleotide precursor UDP-N-acetylmuramoyl-L-alanyl-D-glutamate (UMAG) in the biosynthesis of bacterial cell-wall peptidoglycan.</text>
</comment>
<dbReference type="PANTHER" id="PTHR23135">
    <property type="entry name" value="MUR LIGASE FAMILY MEMBER"/>
    <property type="match status" value="1"/>
</dbReference>
<feature type="modified residue" description="N6-carboxylysine" evidence="7">
    <location>
        <position position="233"/>
    </location>
</feature>
<dbReference type="Pfam" id="PF02875">
    <property type="entry name" value="Mur_ligase_C"/>
    <property type="match status" value="1"/>
</dbReference>
<evidence type="ECO:0000256" key="1">
    <source>
        <dbReference type="ARBA" id="ARBA00005898"/>
    </source>
</evidence>
<feature type="binding site" evidence="7">
    <location>
        <position position="398"/>
    </location>
    <ligand>
        <name>meso-2,6-diaminopimelate</name>
        <dbReference type="ChEBI" id="CHEBI:57791"/>
    </ligand>
</feature>
<proteinExistence type="inferred from homology"/>
<dbReference type="UniPathway" id="UPA00219"/>
<dbReference type="GO" id="GO:0009252">
    <property type="term" value="P:peptidoglycan biosynthetic process"/>
    <property type="evidence" value="ECO:0007669"/>
    <property type="project" value="UniProtKB-UniRule"/>
</dbReference>
<feature type="binding site" evidence="7">
    <location>
        <position position="475"/>
    </location>
    <ligand>
        <name>meso-2,6-diaminopimelate</name>
        <dbReference type="ChEBI" id="CHEBI:57791"/>
    </ligand>
</feature>
<dbReference type="InterPro" id="IPR013221">
    <property type="entry name" value="Mur_ligase_cen"/>
</dbReference>
<evidence type="ECO:0000313" key="13">
    <source>
        <dbReference type="Proteomes" id="UP000000239"/>
    </source>
</evidence>
<keyword evidence="6 7" id="KW-0961">Cell wall biogenesis/degradation</keyword>
<evidence type="ECO:0000313" key="12">
    <source>
        <dbReference type="EMBL" id="ABE59546.1"/>
    </source>
</evidence>
<organism evidence="12 13">
    <name type="scientific">Chromohalobacter israelensis (strain ATCC BAA-138 / DSM 3043 / CIP 106854 / NCIMB 13768 / 1H11)</name>
    <name type="common">Chromohalobacter salexigens</name>
    <dbReference type="NCBI Taxonomy" id="290398"/>
    <lineage>
        <taxon>Bacteria</taxon>
        <taxon>Pseudomonadati</taxon>
        <taxon>Pseudomonadota</taxon>
        <taxon>Gammaproteobacteria</taxon>
        <taxon>Oceanospirillales</taxon>
        <taxon>Halomonadaceae</taxon>
        <taxon>Chromohalobacter</taxon>
    </lineage>
</organism>
<feature type="domain" description="Mur ligase central" evidence="11">
    <location>
        <begin position="122"/>
        <end position="322"/>
    </location>
</feature>
<comment type="similarity">
    <text evidence="1 7">Belongs to the MurCDEF family. MurE subfamily.</text>
</comment>
<feature type="short sequence motif" description="Meso-diaminopimelate recognition motif" evidence="7">
    <location>
        <begin position="422"/>
        <end position="425"/>
    </location>
</feature>
<dbReference type="SUPFAM" id="SSF53244">
    <property type="entry name" value="MurD-like peptide ligases, peptide-binding domain"/>
    <property type="match status" value="1"/>
</dbReference>
<dbReference type="GeneID" id="95334913"/>
<dbReference type="NCBIfam" id="TIGR01085">
    <property type="entry name" value="murE"/>
    <property type="match status" value="1"/>
</dbReference>
<evidence type="ECO:0000259" key="9">
    <source>
        <dbReference type="Pfam" id="PF01225"/>
    </source>
</evidence>
<dbReference type="NCBIfam" id="NF001124">
    <property type="entry name" value="PRK00139.1-2"/>
    <property type="match status" value="1"/>
</dbReference>
<dbReference type="STRING" id="290398.Csal_2195"/>
<feature type="domain" description="Mur ligase C-terminal" evidence="10">
    <location>
        <begin position="345"/>
        <end position="477"/>
    </location>
</feature>
<dbReference type="GO" id="GO:0008765">
    <property type="term" value="F:UDP-N-acetylmuramoylalanyl-D-glutamate-2,6-diaminopimelate ligase activity"/>
    <property type="evidence" value="ECO:0007669"/>
    <property type="project" value="UniProtKB-UniRule"/>
</dbReference>
<dbReference type="InterPro" id="IPR004101">
    <property type="entry name" value="Mur_ligase_C"/>
</dbReference>
<feature type="domain" description="Mur ligase N-terminal catalytic" evidence="9">
    <location>
        <begin position="37"/>
        <end position="105"/>
    </location>
</feature>
<keyword evidence="3 7" id="KW-0133">Cell shape</keyword>
<dbReference type="NCBIfam" id="NF001126">
    <property type="entry name" value="PRK00139.1-4"/>
    <property type="match status" value="1"/>
</dbReference>
<comment type="catalytic activity">
    <reaction evidence="7">
        <text>UDP-N-acetyl-alpha-D-muramoyl-L-alanyl-D-glutamate + meso-2,6-diaminopimelate + ATP = UDP-N-acetyl-alpha-D-muramoyl-L-alanyl-gamma-D-glutamyl-meso-2,6-diaminopimelate + ADP + phosphate + H(+)</text>
        <dbReference type="Rhea" id="RHEA:23676"/>
        <dbReference type="ChEBI" id="CHEBI:15378"/>
        <dbReference type="ChEBI" id="CHEBI:30616"/>
        <dbReference type="ChEBI" id="CHEBI:43474"/>
        <dbReference type="ChEBI" id="CHEBI:57791"/>
        <dbReference type="ChEBI" id="CHEBI:83900"/>
        <dbReference type="ChEBI" id="CHEBI:83905"/>
        <dbReference type="ChEBI" id="CHEBI:456216"/>
        <dbReference type="EC" id="6.3.2.13"/>
    </reaction>
</comment>
<dbReference type="GO" id="GO:0008360">
    <property type="term" value="P:regulation of cell shape"/>
    <property type="evidence" value="ECO:0007669"/>
    <property type="project" value="UniProtKB-KW"/>
</dbReference>
<name>Q1QVG2_CHRI1</name>
<dbReference type="SUPFAM" id="SSF53623">
    <property type="entry name" value="MurD-like peptide ligases, catalytic domain"/>
    <property type="match status" value="1"/>
</dbReference>